<dbReference type="Pfam" id="PF01494">
    <property type="entry name" value="FAD_binding_3"/>
    <property type="match status" value="1"/>
</dbReference>
<sequence length="390" mass="43702">MKYDIIIIGSGPVGLSLAKALSLLDLRICIVDQQSEAILSSPLDDGREVAITHLSKKILSELGSWQLIDEESIALIKEAKVLNGLSPYSLHFSHQETDQATLGHLIPNRLIKAAAYKVIQNLENIHCMTETKVKEFSINDTGTLVTLDSGETIDSDMIIAADGRLSGSRRQMGIPAEVKDFGKTVIVCKMKHEKPHNNTAYECFHYGRTLAVLPMAGNYCSVVITISSDKATEIMKMTDENFNQDIQNRFNNRLGDMTVCGEKFSYPLYASHADYFHSERFVLVGDAAVGMHPVTAHGFNLGLRGSYNLANIIRTALDKNTPYYSKDVLKEYNQKHQLITRPLYYGTNVLVDLYNSDRVTAKLLRRLALRFGNNFWPVKKLIMDQLTETH</sequence>
<comment type="similarity">
    <text evidence="2">Belongs to the UbiH/COQ6 family.</text>
</comment>
<gene>
    <name evidence="8" type="ORF">METZ01_LOCUS80412</name>
</gene>
<dbReference type="Gene3D" id="3.50.50.60">
    <property type="entry name" value="FAD/NAD(P)-binding domain"/>
    <property type="match status" value="2"/>
</dbReference>
<name>A0A381UIT0_9ZZZZ</name>
<protein>
    <recommendedName>
        <fullName evidence="7">FAD-binding domain-containing protein</fullName>
    </recommendedName>
</protein>
<dbReference type="InterPro" id="IPR010971">
    <property type="entry name" value="UbiH/COQ6"/>
</dbReference>
<dbReference type="InterPro" id="IPR051205">
    <property type="entry name" value="UbiH/COQ6_monooxygenase"/>
</dbReference>
<feature type="domain" description="FAD-binding" evidence="7">
    <location>
        <begin position="3"/>
        <end position="334"/>
    </location>
</feature>
<evidence type="ECO:0000259" key="7">
    <source>
        <dbReference type="Pfam" id="PF01494"/>
    </source>
</evidence>
<keyword evidence="3" id="KW-0285">Flavoprotein</keyword>
<evidence type="ECO:0000256" key="1">
    <source>
        <dbReference type="ARBA" id="ARBA00001974"/>
    </source>
</evidence>
<dbReference type="GO" id="GO:0006744">
    <property type="term" value="P:ubiquinone biosynthetic process"/>
    <property type="evidence" value="ECO:0007669"/>
    <property type="project" value="InterPro"/>
</dbReference>
<dbReference type="InterPro" id="IPR002938">
    <property type="entry name" value="FAD-bd"/>
</dbReference>
<evidence type="ECO:0000256" key="5">
    <source>
        <dbReference type="ARBA" id="ARBA00023002"/>
    </source>
</evidence>
<dbReference type="InterPro" id="IPR036188">
    <property type="entry name" value="FAD/NAD-bd_sf"/>
</dbReference>
<evidence type="ECO:0000256" key="3">
    <source>
        <dbReference type="ARBA" id="ARBA00022630"/>
    </source>
</evidence>
<accession>A0A381UIT0</accession>
<evidence type="ECO:0000256" key="4">
    <source>
        <dbReference type="ARBA" id="ARBA00022827"/>
    </source>
</evidence>
<dbReference type="GO" id="GO:0016705">
    <property type="term" value="F:oxidoreductase activity, acting on paired donors, with incorporation or reduction of molecular oxygen"/>
    <property type="evidence" value="ECO:0007669"/>
    <property type="project" value="InterPro"/>
</dbReference>
<dbReference type="PANTHER" id="PTHR43876">
    <property type="entry name" value="UBIQUINONE BIOSYNTHESIS MONOOXYGENASE COQ6, MITOCHONDRIAL"/>
    <property type="match status" value="1"/>
</dbReference>
<dbReference type="GO" id="GO:0071949">
    <property type="term" value="F:FAD binding"/>
    <property type="evidence" value="ECO:0007669"/>
    <property type="project" value="InterPro"/>
</dbReference>
<evidence type="ECO:0000256" key="2">
    <source>
        <dbReference type="ARBA" id="ARBA00005349"/>
    </source>
</evidence>
<dbReference type="GO" id="GO:0004497">
    <property type="term" value="F:monooxygenase activity"/>
    <property type="evidence" value="ECO:0007669"/>
    <property type="project" value="UniProtKB-KW"/>
</dbReference>
<proteinExistence type="inferred from homology"/>
<dbReference type="NCBIfam" id="NF006593">
    <property type="entry name" value="PRK09126.1"/>
    <property type="match status" value="1"/>
</dbReference>
<reference evidence="8" key="1">
    <citation type="submission" date="2018-05" db="EMBL/GenBank/DDBJ databases">
        <authorList>
            <person name="Lanie J.A."/>
            <person name="Ng W.-L."/>
            <person name="Kazmierczak K.M."/>
            <person name="Andrzejewski T.M."/>
            <person name="Davidsen T.M."/>
            <person name="Wayne K.J."/>
            <person name="Tettelin H."/>
            <person name="Glass J.I."/>
            <person name="Rusch D."/>
            <person name="Podicherti R."/>
            <person name="Tsui H.-C.T."/>
            <person name="Winkler M.E."/>
        </authorList>
    </citation>
    <scope>NUCLEOTIDE SEQUENCE</scope>
</reference>
<dbReference type="SUPFAM" id="SSF51905">
    <property type="entry name" value="FAD/NAD(P)-binding domain"/>
    <property type="match status" value="1"/>
</dbReference>
<dbReference type="PANTHER" id="PTHR43876:SF25">
    <property type="entry name" value="MONOOXYGENASE NMA2164"/>
    <property type="match status" value="1"/>
</dbReference>
<keyword evidence="4" id="KW-0274">FAD</keyword>
<keyword evidence="5" id="KW-0560">Oxidoreductase</keyword>
<evidence type="ECO:0000256" key="6">
    <source>
        <dbReference type="ARBA" id="ARBA00023033"/>
    </source>
</evidence>
<keyword evidence="6" id="KW-0503">Monooxygenase</keyword>
<dbReference type="AlphaFoldDB" id="A0A381UIT0"/>
<evidence type="ECO:0000313" key="8">
    <source>
        <dbReference type="EMBL" id="SVA27558.1"/>
    </source>
</evidence>
<comment type="cofactor">
    <cofactor evidence="1">
        <name>FAD</name>
        <dbReference type="ChEBI" id="CHEBI:57692"/>
    </cofactor>
</comment>
<dbReference type="PRINTS" id="PR00420">
    <property type="entry name" value="RNGMNOXGNASE"/>
</dbReference>
<organism evidence="8">
    <name type="scientific">marine metagenome</name>
    <dbReference type="NCBI Taxonomy" id="408172"/>
    <lineage>
        <taxon>unclassified sequences</taxon>
        <taxon>metagenomes</taxon>
        <taxon>ecological metagenomes</taxon>
    </lineage>
</organism>
<dbReference type="NCBIfam" id="TIGR01988">
    <property type="entry name" value="Ubi-OHases"/>
    <property type="match status" value="1"/>
</dbReference>
<dbReference type="EMBL" id="UINC01006442">
    <property type="protein sequence ID" value="SVA27558.1"/>
    <property type="molecule type" value="Genomic_DNA"/>
</dbReference>